<dbReference type="PROSITE" id="PS00221">
    <property type="entry name" value="MIP"/>
    <property type="match status" value="1"/>
</dbReference>
<keyword evidence="10" id="KW-1185">Reference proteome</keyword>
<name>A0ABN9LDV1_9NEOB</name>
<evidence type="ECO:0000313" key="9">
    <source>
        <dbReference type="EMBL" id="CAJ0939672.1"/>
    </source>
</evidence>
<dbReference type="PANTHER" id="PTHR19139:SF292">
    <property type="entry name" value="AQUAPORIN-2"/>
    <property type="match status" value="1"/>
</dbReference>
<evidence type="ECO:0000313" key="10">
    <source>
        <dbReference type="Proteomes" id="UP001176940"/>
    </source>
</evidence>
<accession>A0ABN9LDV1</accession>
<comment type="subcellular location">
    <subcellularLocation>
        <location evidence="1">Membrane</location>
        <topology evidence="1">Multi-pass membrane protein</topology>
    </subcellularLocation>
</comment>
<dbReference type="Proteomes" id="UP001176940">
    <property type="component" value="Unassembled WGS sequence"/>
</dbReference>
<evidence type="ECO:0000256" key="8">
    <source>
        <dbReference type="SAM" id="Phobius"/>
    </source>
</evidence>
<evidence type="ECO:0000256" key="7">
    <source>
        <dbReference type="RuleBase" id="RU000477"/>
    </source>
</evidence>
<proteinExistence type="inferred from homology"/>
<dbReference type="SUPFAM" id="SSF81338">
    <property type="entry name" value="Aquaporin-like"/>
    <property type="match status" value="1"/>
</dbReference>
<evidence type="ECO:0000256" key="1">
    <source>
        <dbReference type="ARBA" id="ARBA00004141"/>
    </source>
</evidence>
<comment type="similarity">
    <text evidence="2 7">Belongs to the MIP/aquaporin (TC 1.A.8) family.</text>
</comment>
<dbReference type="InterPro" id="IPR034294">
    <property type="entry name" value="Aquaporin_transptr"/>
</dbReference>
<dbReference type="InterPro" id="IPR022357">
    <property type="entry name" value="MIP_CS"/>
</dbReference>
<feature type="transmembrane region" description="Helical" evidence="8">
    <location>
        <begin position="12"/>
        <end position="34"/>
    </location>
</feature>
<protein>
    <submittedName>
        <fullName evidence="9">Uncharacterized protein</fullName>
    </submittedName>
</protein>
<evidence type="ECO:0000256" key="5">
    <source>
        <dbReference type="ARBA" id="ARBA00022989"/>
    </source>
</evidence>
<evidence type="ECO:0000256" key="2">
    <source>
        <dbReference type="ARBA" id="ARBA00006175"/>
    </source>
</evidence>
<evidence type="ECO:0000256" key="6">
    <source>
        <dbReference type="ARBA" id="ARBA00023136"/>
    </source>
</evidence>
<dbReference type="PRINTS" id="PR00783">
    <property type="entry name" value="MINTRINSICP"/>
</dbReference>
<dbReference type="Gene3D" id="1.20.1080.10">
    <property type="entry name" value="Glycerol uptake facilitator protein"/>
    <property type="match status" value="1"/>
</dbReference>
<keyword evidence="4 7" id="KW-0812">Transmembrane</keyword>
<evidence type="ECO:0000256" key="3">
    <source>
        <dbReference type="ARBA" id="ARBA00022448"/>
    </source>
</evidence>
<dbReference type="InterPro" id="IPR023271">
    <property type="entry name" value="Aquaporin-like"/>
</dbReference>
<reference evidence="9" key="1">
    <citation type="submission" date="2023-07" db="EMBL/GenBank/DDBJ databases">
        <authorList>
            <person name="Stuckert A."/>
        </authorList>
    </citation>
    <scope>NUCLEOTIDE SEQUENCE</scope>
</reference>
<keyword evidence="6 8" id="KW-0472">Membrane</keyword>
<feature type="transmembrane region" description="Helical" evidence="8">
    <location>
        <begin position="40"/>
        <end position="62"/>
    </location>
</feature>
<comment type="caution">
    <text evidence="9">The sequence shown here is derived from an EMBL/GenBank/DDBJ whole genome shotgun (WGS) entry which is preliminary data.</text>
</comment>
<organism evidence="9 10">
    <name type="scientific">Ranitomeya imitator</name>
    <name type="common">mimic poison frog</name>
    <dbReference type="NCBI Taxonomy" id="111125"/>
    <lineage>
        <taxon>Eukaryota</taxon>
        <taxon>Metazoa</taxon>
        <taxon>Chordata</taxon>
        <taxon>Craniata</taxon>
        <taxon>Vertebrata</taxon>
        <taxon>Euteleostomi</taxon>
        <taxon>Amphibia</taxon>
        <taxon>Batrachia</taxon>
        <taxon>Anura</taxon>
        <taxon>Neobatrachia</taxon>
        <taxon>Hyloidea</taxon>
        <taxon>Dendrobatidae</taxon>
        <taxon>Dendrobatinae</taxon>
        <taxon>Ranitomeya</taxon>
    </lineage>
</organism>
<keyword evidence="3 7" id="KW-0813">Transport</keyword>
<dbReference type="Pfam" id="PF00230">
    <property type="entry name" value="MIP"/>
    <property type="match status" value="1"/>
</dbReference>
<gene>
    <name evidence="9" type="ORF">RIMI_LOCUS8093820</name>
</gene>
<keyword evidence="5 8" id="KW-1133">Transmembrane helix</keyword>
<dbReference type="EMBL" id="CAUEEQ010015795">
    <property type="protein sequence ID" value="CAJ0939672.1"/>
    <property type="molecule type" value="Genomic_DNA"/>
</dbReference>
<dbReference type="PANTHER" id="PTHR19139">
    <property type="entry name" value="AQUAPORIN TRANSPORTER"/>
    <property type="match status" value="1"/>
</dbReference>
<sequence>MKEMCTGPFTRAFAGELIGTSIFVFFGLGSAMNWQSALPTVLQIAMTFGLGIGTLVQTLGHISGAHLNPAVTVAFLVSSQISLFRAVCYVCAQMLGAVIGAALLYEFTPQEVHGNFGVNMTSFNAPHDPVCLGSCCLALAAPALVQAYFVCPVEGRAKYCSAQALGLSDLSRCLRIAVLCSALNRADKVRLRRSHGVKTRRGHHGMKIGGARADLRRPFDRTAVGPPLGNIGGLSAAFQNAVDKPLMTF</sequence>
<dbReference type="InterPro" id="IPR000425">
    <property type="entry name" value="MIP"/>
</dbReference>
<evidence type="ECO:0000256" key="4">
    <source>
        <dbReference type="ARBA" id="ARBA00022692"/>
    </source>
</evidence>
<feature type="transmembrane region" description="Helical" evidence="8">
    <location>
        <begin position="83"/>
        <end position="105"/>
    </location>
</feature>